<feature type="repeat" description="Filamin" evidence="2">
    <location>
        <begin position="241"/>
        <end position="320"/>
    </location>
</feature>
<dbReference type="InterPro" id="IPR014756">
    <property type="entry name" value="Ig_E-set"/>
</dbReference>
<dbReference type="Gene3D" id="2.60.40.10">
    <property type="entry name" value="Immunoglobulins"/>
    <property type="match status" value="1"/>
</dbReference>
<dbReference type="SUPFAM" id="SSF57845">
    <property type="entry name" value="B-box zinc-binding domain"/>
    <property type="match status" value="1"/>
</dbReference>
<dbReference type="InterPro" id="IPR047153">
    <property type="entry name" value="TRIM45/56/19-like"/>
</dbReference>
<keyword evidence="1" id="KW-0479">Metal-binding</keyword>
<evidence type="ECO:0000313" key="5">
    <source>
        <dbReference type="Proteomes" id="UP000225706"/>
    </source>
</evidence>
<protein>
    <submittedName>
        <fullName evidence="4">Tripartite motif-containing protein 45</fullName>
    </submittedName>
</protein>
<dbReference type="InterPro" id="IPR017868">
    <property type="entry name" value="Filamin/ABP280_repeat-like"/>
</dbReference>
<dbReference type="PANTHER" id="PTHR25462">
    <property type="entry name" value="BONUS, ISOFORM C-RELATED"/>
    <property type="match status" value="1"/>
</dbReference>
<organism evidence="4 5">
    <name type="scientific">Stylophora pistillata</name>
    <name type="common">Smooth cauliflower coral</name>
    <dbReference type="NCBI Taxonomy" id="50429"/>
    <lineage>
        <taxon>Eukaryota</taxon>
        <taxon>Metazoa</taxon>
        <taxon>Cnidaria</taxon>
        <taxon>Anthozoa</taxon>
        <taxon>Hexacorallia</taxon>
        <taxon>Scleractinia</taxon>
        <taxon>Astrocoeniina</taxon>
        <taxon>Pocilloporidae</taxon>
        <taxon>Stylophora</taxon>
    </lineage>
</organism>
<keyword evidence="1" id="KW-0862">Zinc</keyword>
<evidence type="ECO:0000313" key="4">
    <source>
        <dbReference type="EMBL" id="PFX24350.1"/>
    </source>
</evidence>
<proteinExistence type="predicted"/>
<name>A0A2B4S6C0_STYPI</name>
<dbReference type="Gene3D" id="3.30.160.60">
    <property type="entry name" value="Classic Zinc Finger"/>
    <property type="match status" value="1"/>
</dbReference>
<dbReference type="Proteomes" id="UP000225706">
    <property type="component" value="Unassembled WGS sequence"/>
</dbReference>
<dbReference type="PROSITE" id="PS50119">
    <property type="entry name" value="ZF_BBOX"/>
    <property type="match status" value="1"/>
</dbReference>
<feature type="domain" description="B box-type" evidence="3">
    <location>
        <begin position="9"/>
        <end position="46"/>
    </location>
</feature>
<gene>
    <name evidence="4" type="primary">Trim45</name>
    <name evidence="4" type="ORF">AWC38_SpisGene11056</name>
</gene>
<evidence type="ECO:0000256" key="1">
    <source>
        <dbReference type="PROSITE-ProRule" id="PRU00024"/>
    </source>
</evidence>
<accession>A0A2B4S6C0</accession>
<dbReference type="OrthoDB" id="264520at2759"/>
<evidence type="ECO:0000256" key="2">
    <source>
        <dbReference type="PROSITE-ProRule" id="PRU00087"/>
    </source>
</evidence>
<dbReference type="EMBL" id="LSMT01000179">
    <property type="protein sequence ID" value="PFX24350.1"/>
    <property type="molecule type" value="Genomic_DNA"/>
</dbReference>
<dbReference type="InterPro" id="IPR000315">
    <property type="entry name" value="Znf_B-box"/>
</dbReference>
<dbReference type="PROSITE" id="PS50194">
    <property type="entry name" value="FILAMIN_REPEAT"/>
    <property type="match status" value="1"/>
</dbReference>
<evidence type="ECO:0000259" key="3">
    <source>
        <dbReference type="PROSITE" id="PS50119"/>
    </source>
</evidence>
<comment type="caution">
    <text evidence="4">The sequence shown here is derived from an EMBL/GenBank/DDBJ whole genome shotgun (WGS) entry which is preliminary data.</text>
</comment>
<dbReference type="Pfam" id="PF00643">
    <property type="entry name" value="zf-B_box"/>
    <property type="match status" value="1"/>
</dbReference>
<dbReference type="AlphaFoldDB" id="A0A2B4S6C0"/>
<dbReference type="InterPro" id="IPR013320">
    <property type="entry name" value="ConA-like_dom_sf"/>
</dbReference>
<sequence length="462" mass="52648">MASGSGPSCKDHPVELAKFLCQTCNDVVCRNCVVREGHRNHKYMSIQNASTKEREAVQQILEDTKKKLSGLHNSILWVSEVKKQVEMRALESEREIDYLINENIATLERKRAQLKSDITVLRDKKVQQLLNQKETLSLAFEEISRGVEHAEHALSQMSDVELLTSRSKLSGLPDFKEVALQWEPCHTSNFGIEVDKSLAVDLIVDKIACVRDKDSSQQHDQYILSMLGGKNGQMFSSRCHQNAFFIVSIKDSQGRDKKVGVNQVKVKIKPPGDDELQNAIMGSKAESHTFSYCPSVMGTHTIHVYVAGYCITDEPVKWKVESSFYILDPTCATLPPEVYDQDKESMTGYWFKCGWHSWQVRILTPDKLKRSSEHHAFEVGVTDGHRTWRWSDGMKYYPNSSAIVSTISNWQSGDLFLFYLDLDSKQLVIYNQRSHEMDHWGGIHPPIRPYINPQSADFFGLN</sequence>
<dbReference type="SUPFAM" id="SSF49899">
    <property type="entry name" value="Concanavalin A-like lectins/glucanases"/>
    <property type="match status" value="1"/>
</dbReference>
<dbReference type="GO" id="GO:0008270">
    <property type="term" value="F:zinc ion binding"/>
    <property type="evidence" value="ECO:0007669"/>
    <property type="project" value="UniProtKB-KW"/>
</dbReference>
<dbReference type="PANTHER" id="PTHR25462:SF296">
    <property type="entry name" value="MEIOTIC P26, ISOFORM F"/>
    <property type="match status" value="1"/>
</dbReference>
<dbReference type="SUPFAM" id="SSF81296">
    <property type="entry name" value="E set domains"/>
    <property type="match status" value="1"/>
</dbReference>
<dbReference type="SMART" id="SM00336">
    <property type="entry name" value="BBOX"/>
    <property type="match status" value="1"/>
</dbReference>
<dbReference type="Pfam" id="PF00630">
    <property type="entry name" value="Filamin"/>
    <property type="match status" value="1"/>
</dbReference>
<reference evidence="5" key="1">
    <citation type="journal article" date="2017" name="bioRxiv">
        <title>Comparative analysis of the genomes of Stylophora pistillata and Acropora digitifera provides evidence for extensive differences between species of corals.</title>
        <authorList>
            <person name="Voolstra C.R."/>
            <person name="Li Y."/>
            <person name="Liew Y.J."/>
            <person name="Baumgarten S."/>
            <person name="Zoccola D."/>
            <person name="Flot J.-F."/>
            <person name="Tambutte S."/>
            <person name="Allemand D."/>
            <person name="Aranda M."/>
        </authorList>
    </citation>
    <scope>NUCLEOTIDE SEQUENCE [LARGE SCALE GENOMIC DNA]</scope>
</reference>
<keyword evidence="1" id="KW-0863">Zinc-finger</keyword>
<keyword evidence="5" id="KW-1185">Reference proteome</keyword>
<dbReference type="InterPro" id="IPR013783">
    <property type="entry name" value="Ig-like_fold"/>
</dbReference>